<dbReference type="SUPFAM" id="SSF56935">
    <property type="entry name" value="Porins"/>
    <property type="match status" value="1"/>
</dbReference>
<dbReference type="InterPro" id="IPR036942">
    <property type="entry name" value="Beta-barrel_TonB_sf"/>
</dbReference>
<dbReference type="Proteomes" id="UP000243105">
    <property type="component" value="Unassembled WGS sequence"/>
</dbReference>
<dbReference type="Gene3D" id="2.40.170.20">
    <property type="entry name" value="TonB-dependent receptor, beta-barrel domain"/>
    <property type="match status" value="1"/>
</dbReference>
<proteinExistence type="predicted"/>
<keyword evidence="3" id="KW-0998">Cell outer membrane</keyword>
<evidence type="ECO:0000313" key="5">
    <source>
        <dbReference type="Proteomes" id="UP000243105"/>
    </source>
</evidence>
<protein>
    <submittedName>
        <fullName evidence="4">Uncharacterized protein</fullName>
    </submittedName>
</protein>
<dbReference type="GO" id="GO:0009279">
    <property type="term" value="C:cell outer membrane"/>
    <property type="evidence" value="ECO:0007669"/>
    <property type="project" value="UniProtKB-SubCell"/>
</dbReference>
<evidence type="ECO:0000313" key="4">
    <source>
        <dbReference type="EMBL" id="CUT01832.1"/>
    </source>
</evidence>
<comment type="caution">
    <text evidence="4">The sequence shown here is derived from an EMBL/GenBank/DDBJ whole genome shotgun (WGS) entry which is preliminary data.</text>
</comment>
<evidence type="ECO:0000256" key="1">
    <source>
        <dbReference type="ARBA" id="ARBA00004442"/>
    </source>
</evidence>
<evidence type="ECO:0000256" key="3">
    <source>
        <dbReference type="ARBA" id="ARBA00023237"/>
    </source>
</evidence>
<name>A0A916LJV4_KRYT1</name>
<accession>A0A916LJV4</accession>
<feature type="non-terminal residue" evidence="4">
    <location>
        <position position="197"/>
    </location>
</feature>
<dbReference type="EMBL" id="CZVV01000057">
    <property type="protein sequence ID" value="CUT01832.1"/>
    <property type="molecule type" value="Genomic_DNA"/>
</dbReference>
<gene>
    <name evidence="4" type="ORF">JGI25_00959</name>
</gene>
<sequence length="197" mass="23147">MSSIYPEPTVLRWRNPTDSSIIYIRPQTRNPYLRGYIEKQVEIGYDHKFLNMIGLSISCYYKYRDDEPSAFTIPVFFYDSLNQKVYYIDKYGVNQNLGWSIGKGVEFSIKTTKIKKLNVEIQITGAYTFTKGSSRGFNYDPNPDRSLGRYPNYKVPNVPVDTMVGFIYHRAITWRDRFILNYFIKYTLKSLGLWATL</sequence>
<organism evidence="4 5">
    <name type="scientific">Kryptobacter tengchongensis</name>
    <dbReference type="NCBI Taxonomy" id="1643429"/>
    <lineage>
        <taxon>Bacteria</taxon>
        <taxon>Pseudomonadati</taxon>
        <taxon>Candidatus Kryptoniota</taxon>
        <taxon>Candidatus Kryptobacter</taxon>
    </lineage>
</organism>
<keyword evidence="2" id="KW-0472">Membrane</keyword>
<dbReference type="AlphaFoldDB" id="A0A916LJV4"/>
<evidence type="ECO:0000256" key="2">
    <source>
        <dbReference type="ARBA" id="ARBA00023136"/>
    </source>
</evidence>
<comment type="subcellular location">
    <subcellularLocation>
        <location evidence="1">Cell outer membrane</location>
    </subcellularLocation>
</comment>
<reference evidence="4 5" key="1">
    <citation type="submission" date="2015-11" db="EMBL/GenBank/DDBJ databases">
        <authorList>
            <person name="Varghese N."/>
        </authorList>
    </citation>
    <scope>NUCLEOTIDE SEQUENCE [LARGE SCALE GENOMIC DNA]</scope>
    <source>
        <strain evidence="4 5">JGI-25</strain>
    </source>
</reference>